<dbReference type="InterPro" id="IPR029058">
    <property type="entry name" value="AB_hydrolase_fold"/>
</dbReference>
<sequence length="513" mass="56465">MISRAWQRFVAARMPLPRMLAAVGAASDRDGFQGVTAVRRGKDAAPTDAGACGSGRWPRRFPGLGGGSSRQGCRSHGRAGACGSGLRPRRLPGRGSSSSRQGCRSHAHEHRTSMKRTTFRLFLVLGVAAVLLLGFGAYLYFVGTRTLLEHAEALRFSRIQAPRLADTDTLRLFYASNRVPIPSAADAAPDRRFTSERQNALELGSFDIAVEPTLGLGILLNASDWLINEEIQLKAVRPLPRPAFSGELREQVLASSYRSLLVVVHGYRETFPSALRKTAFLTHILDMDTPVLLFDWPGDQGASLAGYRRARRVATASAEELAATLALVVEQVAPQRLWVIANSLGAQVVVDAFQHLAADPALADRQTEIENVVLTAPDVDRREFDASFRSETEALAENLTVYVSSNDRALLVSRLVNRGRRLGESSLDPRNPDQSAVAASFAALMQPADRRLTLVDVTPVNRTRNFHNFGLETPEFFDDLFLRLTSRKLPASRRLYFVETTDGRRYFVLTRGL</sequence>
<name>A0ABS1CML7_9GAMM</name>
<protein>
    <recommendedName>
        <fullName evidence="5">Alpha/beta fold hydrolase</fullName>
    </recommendedName>
</protein>
<reference evidence="3 4" key="1">
    <citation type="journal article" date="2020" name="Microorganisms">
        <title>Osmotic Adaptation and Compatible Solute Biosynthesis of Phototrophic Bacteria as Revealed from Genome Analyses.</title>
        <authorList>
            <person name="Imhoff J.F."/>
            <person name="Rahn T."/>
            <person name="Kunzel S."/>
            <person name="Keller A."/>
            <person name="Neulinger S.C."/>
        </authorList>
    </citation>
    <scope>NUCLEOTIDE SEQUENCE [LARGE SCALE GENOMIC DNA]</scope>
    <source>
        <strain evidence="3 4">DSM 6210</strain>
    </source>
</reference>
<dbReference type="PANTHER" id="PTHR36513">
    <property type="entry name" value="ABC TRANSMEMBRANE TYPE-1 DOMAIN-CONTAINING PROTEIN"/>
    <property type="match status" value="1"/>
</dbReference>
<dbReference type="Gene3D" id="3.40.50.1820">
    <property type="entry name" value="alpha/beta hydrolase"/>
    <property type="match status" value="1"/>
</dbReference>
<organism evidence="3 4">
    <name type="scientific">Thiohalocapsa halophila</name>
    <dbReference type="NCBI Taxonomy" id="69359"/>
    <lineage>
        <taxon>Bacteria</taxon>
        <taxon>Pseudomonadati</taxon>
        <taxon>Pseudomonadota</taxon>
        <taxon>Gammaproteobacteria</taxon>
        <taxon>Chromatiales</taxon>
        <taxon>Chromatiaceae</taxon>
        <taxon>Thiohalocapsa</taxon>
    </lineage>
</organism>
<feature type="compositionally biased region" description="Low complexity" evidence="1">
    <location>
        <begin position="93"/>
        <end position="102"/>
    </location>
</feature>
<evidence type="ECO:0000256" key="1">
    <source>
        <dbReference type="SAM" id="MobiDB-lite"/>
    </source>
</evidence>
<evidence type="ECO:0000313" key="3">
    <source>
        <dbReference type="EMBL" id="MBK1633098.1"/>
    </source>
</evidence>
<keyword evidence="2" id="KW-1133">Transmembrane helix</keyword>
<feature type="region of interest" description="Disordered" evidence="1">
    <location>
        <begin position="63"/>
        <end position="110"/>
    </location>
</feature>
<evidence type="ECO:0008006" key="5">
    <source>
        <dbReference type="Google" id="ProtNLM"/>
    </source>
</evidence>
<dbReference type="EMBL" id="NRRV01000068">
    <property type="protein sequence ID" value="MBK1633098.1"/>
    <property type="molecule type" value="Genomic_DNA"/>
</dbReference>
<keyword evidence="2" id="KW-0472">Membrane</keyword>
<dbReference type="Pfam" id="PF05990">
    <property type="entry name" value="DUF900"/>
    <property type="match status" value="1"/>
</dbReference>
<dbReference type="PANTHER" id="PTHR36513:SF1">
    <property type="entry name" value="TRANSMEMBRANE PROTEIN"/>
    <property type="match status" value="1"/>
</dbReference>
<keyword evidence="2" id="KW-0812">Transmembrane</keyword>
<accession>A0ABS1CML7</accession>
<evidence type="ECO:0000313" key="4">
    <source>
        <dbReference type="Proteomes" id="UP000748752"/>
    </source>
</evidence>
<keyword evidence="4" id="KW-1185">Reference proteome</keyword>
<feature type="transmembrane region" description="Helical" evidence="2">
    <location>
        <begin position="121"/>
        <end position="141"/>
    </location>
</feature>
<dbReference type="Proteomes" id="UP000748752">
    <property type="component" value="Unassembled WGS sequence"/>
</dbReference>
<gene>
    <name evidence="3" type="ORF">CKO31_20555</name>
</gene>
<proteinExistence type="predicted"/>
<dbReference type="SUPFAM" id="SSF53474">
    <property type="entry name" value="alpha/beta-Hydrolases"/>
    <property type="match status" value="1"/>
</dbReference>
<comment type="caution">
    <text evidence="3">The sequence shown here is derived from an EMBL/GenBank/DDBJ whole genome shotgun (WGS) entry which is preliminary data.</text>
</comment>
<dbReference type="InterPro" id="IPR010297">
    <property type="entry name" value="DUF900_hydrolase"/>
</dbReference>
<evidence type="ECO:0000256" key="2">
    <source>
        <dbReference type="SAM" id="Phobius"/>
    </source>
</evidence>